<comment type="caution">
    <text evidence="3">The sequence shown here is derived from an EMBL/GenBank/DDBJ whole genome shotgun (WGS) entry which is preliminary data.</text>
</comment>
<dbReference type="AlphaFoldDB" id="A0AAV8Q5D2"/>
<dbReference type="EMBL" id="JAQQAF010000008">
    <property type="protein sequence ID" value="KAJ8464883.1"/>
    <property type="molecule type" value="Genomic_DNA"/>
</dbReference>
<evidence type="ECO:0000313" key="3">
    <source>
        <dbReference type="EMBL" id="KAJ8464883.1"/>
    </source>
</evidence>
<evidence type="ECO:0000313" key="4">
    <source>
        <dbReference type="Proteomes" id="UP001222027"/>
    </source>
</evidence>
<evidence type="ECO:0000256" key="1">
    <source>
        <dbReference type="SAM" id="MobiDB-lite"/>
    </source>
</evidence>
<feature type="region of interest" description="Disordered" evidence="1">
    <location>
        <begin position="52"/>
        <end position="92"/>
    </location>
</feature>
<evidence type="ECO:0000256" key="2">
    <source>
        <dbReference type="SAM" id="SignalP"/>
    </source>
</evidence>
<sequence>MRSPTSRLPRMAFVLLLLLVAGQFPGLGRARTVNREVERWKSELSTPPVAYFSRISPSQEHGDNDDHDGIRFRPIHGVSKRLVPQGPNPLHN</sequence>
<dbReference type="Proteomes" id="UP001222027">
    <property type="component" value="Unassembled WGS sequence"/>
</dbReference>
<keyword evidence="2" id="KW-0732">Signal</keyword>
<reference evidence="3 4" key="1">
    <citation type="submission" date="2022-12" db="EMBL/GenBank/DDBJ databases">
        <title>Chromosome-scale assembly of the Ensete ventricosum genome.</title>
        <authorList>
            <person name="Dussert Y."/>
            <person name="Stocks J."/>
            <person name="Wendawek A."/>
            <person name="Woldeyes F."/>
            <person name="Nichols R.A."/>
            <person name="Borrell J.S."/>
        </authorList>
    </citation>
    <scope>NUCLEOTIDE SEQUENCE [LARGE SCALE GENOMIC DNA]</scope>
    <source>
        <strain evidence="4">cv. Maze</strain>
        <tissue evidence="3">Seeds</tissue>
    </source>
</reference>
<organism evidence="3 4">
    <name type="scientific">Ensete ventricosum</name>
    <name type="common">Abyssinian banana</name>
    <name type="synonym">Musa ensete</name>
    <dbReference type="NCBI Taxonomy" id="4639"/>
    <lineage>
        <taxon>Eukaryota</taxon>
        <taxon>Viridiplantae</taxon>
        <taxon>Streptophyta</taxon>
        <taxon>Embryophyta</taxon>
        <taxon>Tracheophyta</taxon>
        <taxon>Spermatophyta</taxon>
        <taxon>Magnoliopsida</taxon>
        <taxon>Liliopsida</taxon>
        <taxon>Zingiberales</taxon>
        <taxon>Musaceae</taxon>
        <taxon>Ensete</taxon>
    </lineage>
</organism>
<accession>A0AAV8Q5D2</accession>
<keyword evidence="4" id="KW-1185">Reference proteome</keyword>
<gene>
    <name evidence="3" type="ORF">OPV22_027435</name>
</gene>
<feature type="compositionally biased region" description="Basic and acidic residues" evidence="1">
    <location>
        <begin position="60"/>
        <end position="71"/>
    </location>
</feature>
<feature type="chain" id="PRO_5043384200" evidence="2">
    <location>
        <begin position="31"/>
        <end position="92"/>
    </location>
</feature>
<feature type="signal peptide" evidence="2">
    <location>
        <begin position="1"/>
        <end position="30"/>
    </location>
</feature>
<proteinExistence type="predicted"/>
<name>A0AAV8Q5D2_ENSVE</name>
<protein>
    <submittedName>
        <fullName evidence="3">Uncharacterized protein</fullName>
    </submittedName>
</protein>